<keyword evidence="4" id="KW-0805">Transcription regulation</keyword>
<proteinExistence type="inferred from homology"/>
<evidence type="ECO:0000256" key="8">
    <source>
        <dbReference type="SAM" id="MobiDB-lite"/>
    </source>
</evidence>
<evidence type="ECO:0000256" key="5">
    <source>
        <dbReference type="ARBA" id="ARBA00023163"/>
    </source>
</evidence>
<gene>
    <name evidence="10" type="ORF">D6D21_10013</name>
</gene>
<dbReference type="GO" id="GO:0071013">
    <property type="term" value="C:catalytic step 2 spliceosome"/>
    <property type="evidence" value="ECO:0007669"/>
    <property type="project" value="TreeGrafter"/>
</dbReference>
<feature type="region of interest" description="Disordered" evidence="8">
    <location>
        <begin position="191"/>
        <end position="316"/>
    </location>
</feature>
<evidence type="ECO:0000256" key="1">
    <source>
        <dbReference type="ARBA" id="ARBA00004123"/>
    </source>
</evidence>
<feature type="domain" description="Pinin/SDK/MemA protein" evidence="9">
    <location>
        <begin position="86"/>
        <end position="199"/>
    </location>
</feature>
<feature type="compositionally biased region" description="Acidic residues" evidence="8">
    <location>
        <begin position="303"/>
        <end position="316"/>
    </location>
</feature>
<dbReference type="Proteomes" id="UP000309076">
    <property type="component" value="Unassembled WGS sequence"/>
</dbReference>
<dbReference type="GO" id="GO:0006397">
    <property type="term" value="P:mRNA processing"/>
    <property type="evidence" value="ECO:0007669"/>
    <property type="project" value="UniProtKB-KW"/>
</dbReference>
<sequence length="334" mass="37541">MANDAESAPTDVASAVVLPDATPSSPHRSNARSPTPPEARAGTKRRQSSASHDSPKRQRFSPSPERLRKDDHAPSARERRPVKPIDEKKRTQRLFGGLLGGLSQTRPANPAAAKRRAEQEERRRQKEQELSERQTERIELLNVARKKEQRRVDEASMRIKHENMKAMTNFLTTSTEPKLYFRPWELLPEQEDEINRQREDVDVQIDQELDDFDQVRQSWQNEDVDGQAGQDIAASKLHAQDTSNGTNHAPGRMSEPAPAHEQTPSVESKPESTGEAALGKAEETESPDQAAEDGDRHRKDSIDDTGDIVVEADEDTDSTAIFSWVTLARRRLNP</sequence>
<feature type="region of interest" description="Disordered" evidence="8">
    <location>
        <begin position="1"/>
        <end position="134"/>
    </location>
</feature>
<feature type="compositionally biased region" description="Basic and acidic residues" evidence="8">
    <location>
        <begin position="115"/>
        <end position="134"/>
    </location>
</feature>
<comment type="caution">
    <text evidence="10">The sequence shown here is derived from an EMBL/GenBank/DDBJ whole genome shotgun (WGS) entry which is preliminary data.</text>
</comment>
<dbReference type="InterPro" id="IPR006786">
    <property type="entry name" value="Pinin_SDK_MemA"/>
</dbReference>
<feature type="compositionally biased region" description="Basic and acidic residues" evidence="8">
    <location>
        <begin position="65"/>
        <end position="89"/>
    </location>
</feature>
<reference evidence="10 11" key="1">
    <citation type="submission" date="2018-10" db="EMBL/GenBank/DDBJ databases">
        <title>Fifty Aureobasidium pullulans genomes reveal a recombining polyextremotolerant generalist.</title>
        <authorList>
            <person name="Gostincar C."/>
            <person name="Turk M."/>
            <person name="Zajc J."/>
            <person name="Gunde-Cimerman N."/>
        </authorList>
    </citation>
    <scope>NUCLEOTIDE SEQUENCE [LARGE SCALE GENOMIC DNA]</scope>
    <source>
        <strain evidence="10 11">EXF-10796</strain>
    </source>
</reference>
<evidence type="ECO:0000256" key="7">
    <source>
        <dbReference type="ARBA" id="ARBA00023242"/>
    </source>
</evidence>
<evidence type="ECO:0000256" key="3">
    <source>
        <dbReference type="ARBA" id="ARBA00022664"/>
    </source>
</evidence>
<feature type="compositionally biased region" description="Basic and acidic residues" evidence="8">
    <location>
        <begin position="293"/>
        <end position="302"/>
    </location>
</feature>
<keyword evidence="6" id="KW-0508">mRNA splicing</keyword>
<comment type="similarity">
    <text evidence="2">Belongs to the pinin family.</text>
</comment>
<dbReference type="InterPro" id="IPR039853">
    <property type="entry name" value="Pinin"/>
</dbReference>
<evidence type="ECO:0000256" key="4">
    <source>
        <dbReference type="ARBA" id="ARBA00023015"/>
    </source>
</evidence>
<dbReference type="PANTHER" id="PTHR12707:SF0">
    <property type="entry name" value="PININ"/>
    <property type="match status" value="1"/>
</dbReference>
<keyword evidence="5" id="KW-0804">Transcription</keyword>
<feature type="compositionally biased region" description="Acidic residues" evidence="8">
    <location>
        <begin position="202"/>
        <end position="212"/>
    </location>
</feature>
<evidence type="ECO:0000313" key="10">
    <source>
        <dbReference type="EMBL" id="THW33402.1"/>
    </source>
</evidence>
<evidence type="ECO:0000313" key="11">
    <source>
        <dbReference type="Proteomes" id="UP000309076"/>
    </source>
</evidence>
<evidence type="ECO:0000256" key="2">
    <source>
        <dbReference type="ARBA" id="ARBA00010386"/>
    </source>
</evidence>
<protein>
    <recommendedName>
        <fullName evidence="9">Pinin/SDK/MemA protein domain-containing protein</fullName>
    </recommendedName>
</protein>
<accession>A0AB74IJ87</accession>
<evidence type="ECO:0000259" key="9">
    <source>
        <dbReference type="Pfam" id="PF04696"/>
    </source>
</evidence>
<feature type="compositionally biased region" description="Polar residues" evidence="8">
    <location>
        <begin position="22"/>
        <end position="33"/>
    </location>
</feature>
<organism evidence="10 11">
    <name type="scientific">Aureobasidium pullulans</name>
    <name type="common">Black yeast</name>
    <name type="synonym">Pullularia pullulans</name>
    <dbReference type="NCBI Taxonomy" id="5580"/>
    <lineage>
        <taxon>Eukaryota</taxon>
        <taxon>Fungi</taxon>
        <taxon>Dikarya</taxon>
        <taxon>Ascomycota</taxon>
        <taxon>Pezizomycotina</taxon>
        <taxon>Dothideomycetes</taxon>
        <taxon>Dothideomycetidae</taxon>
        <taxon>Dothideales</taxon>
        <taxon>Saccotheciaceae</taxon>
        <taxon>Aureobasidium</taxon>
    </lineage>
</organism>
<evidence type="ECO:0000256" key="6">
    <source>
        <dbReference type="ARBA" id="ARBA00023187"/>
    </source>
</evidence>
<dbReference type="EMBL" id="QZAM01000369">
    <property type="protein sequence ID" value="THW33402.1"/>
    <property type="molecule type" value="Genomic_DNA"/>
</dbReference>
<dbReference type="Pfam" id="PF04696">
    <property type="entry name" value="Pinin_SDK_memA"/>
    <property type="match status" value="1"/>
</dbReference>
<comment type="subcellular location">
    <subcellularLocation>
        <location evidence="1">Nucleus</location>
    </subcellularLocation>
</comment>
<dbReference type="PANTHER" id="PTHR12707">
    <property type="entry name" value="PINN"/>
    <property type="match status" value="1"/>
</dbReference>
<dbReference type="GO" id="GO:0008380">
    <property type="term" value="P:RNA splicing"/>
    <property type="evidence" value="ECO:0007669"/>
    <property type="project" value="UniProtKB-KW"/>
</dbReference>
<dbReference type="AlphaFoldDB" id="A0AB74IJ87"/>
<keyword evidence="7" id="KW-0539">Nucleus</keyword>
<keyword evidence="3" id="KW-0507">mRNA processing</keyword>
<name>A0AB74IJ87_AURPU</name>